<keyword evidence="1" id="KW-0812">Transmembrane</keyword>
<keyword evidence="1" id="KW-1133">Transmembrane helix</keyword>
<name>X0ZWU3_9ZZZZ</name>
<organism evidence="3">
    <name type="scientific">marine sediment metagenome</name>
    <dbReference type="NCBI Taxonomy" id="412755"/>
    <lineage>
        <taxon>unclassified sequences</taxon>
        <taxon>metagenomes</taxon>
        <taxon>ecological metagenomes</taxon>
    </lineage>
</organism>
<feature type="transmembrane region" description="Helical" evidence="1">
    <location>
        <begin position="70"/>
        <end position="90"/>
    </location>
</feature>
<accession>X0ZWU3</accession>
<evidence type="ECO:0000313" key="3">
    <source>
        <dbReference type="EMBL" id="GAG52511.1"/>
    </source>
</evidence>
<comment type="caution">
    <text evidence="3">The sequence shown here is derived from an EMBL/GenBank/DDBJ whole genome shotgun (WGS) entry which is preliminary data.</text>
</comment>
<dbReference type="PANTHER" id="PTHR43312:SF1">
    <property type="entry name" value="NADP-DEPENDENT OXIDOREDUCTASE DOMAIN-CONTAINING PROTEIN"/>
    <property type="match status" value="1"/>
</dbReference>
<feature type="transmembrane region" description="Helical" evidence="1">
    <location>
        <begin position="29"/>
        <end position="49"/>
    </location>
</feature>
<feature type="domain" description="NADP-dependent oxidoreductase" evidence="2">
    <location>
        <begin position="154"/>
        <end position="235"/>
    </location>
</feature>
<evidence type="ECO:0000256" key="1">
    <source>
        <dbReference type="SAM" id="Phobius"/>
    </source>
</evidence>
<sequence length="236" mass="25776">FLAGYYGIGEFLSRLVEGILPDRISRPLIAIPVLALIASIALTVVWARRLRSRAAGASEGVELRSGRRRFLAGGAASLGGLLGVGAASFARLSPWLTVSKPMNDAEAPTEDPSPRADWKGSRIREYRRLGRTEARISDISLGSTKIRAEKGGEEIARRLIELGVNYFDTAPDYAEAGSELLLGRAMKGYRDRMFIATKFCTPHGHLPPSASVREHMDVVEASLKRLQTDHVDLVHI</sequence>
<keyword evidence="1" id="KW-0472">Membrane</keyword>
<dbReference type="InterPro" id="IPR023210">
    <property type="entry name" value="NADP_OxRdtase_dom"/>
</dbReference>
<dbReference type="InterPro" id="IPR053135">
    <property type="entry name" value="AKR2_Oxidoreductase"/>
</dbReference>
<dbReference type="AlphaFoldDB" id="X0ZWU3"/>
<feature type="non-terminal residue" evidence="3">
    <location>
        <position position="1"/>
    </location>
</feature>
<dbReference type="PANTHER" id="PTHR43312">
    <property type="entry name" value="D-THREO-ALDOSE 1-DEHYDROGENASE"/>
    <property type="match status" value="1"/>
</dbReference>
<proteinExistence type="predicted"/>
<dbReference type="SUPFAM" id="SSF51430">
    <property type="entry name" value="NAD(P)-linked oxidoreductase"/>
    <property type="match status" value="1"/>
</dbReference>
<protein>
    <recommendedName>
        <fullName evidence="2">NADP-dependent oxidoreductase domain-containing protein</fullName>
    </recommendedName>
</protein>
<feature type="non-terminal residue" evidence="3">
    <location>
        <position position="236"/>
    </location>
</feature>
<gene>
    <name evidence="3" type="ORF">S01H1_75967</name>
</gene>
<evidence type="ECO:0000259" key="2">
    <source>
        <dbReference type="Pfam" id="PF00248"/>
    </source>
</evidence>
<dbReference type="InterPro" id="IPR036812">
    <property type="entry name" value="NAD(P)_OxRdtase_dom_sf"/>
</dbReference>
<dbReference type="Pfam" id="PF00248">
    <property type="entry name" value="Aldo_ket_red"/>
    <property type="match status" value="1"/>
</dbReference>
<dbReference type="Gene3D" id="3.20.20.100">
    <property type="entry name" value="NADP-dependent oxidoreductase domain"/>
    <property type="match status" value="1"/>
</dbReference>
<reference evidence="3" key="1">
    <citation type="journal article" date="2014" name="Front. Microbiol.">
        <title>High frequency of phylogenetically diverse reductive dehalogenase-homologous genes in deep subseafloor sedimentary metagenomes.</title>
        <authorList>
            <person name="Kawai M."/>
            <person name="Futagami T."/>
            <person name="Toyoda A."/>
            <person name="Takaki Y."/>
            <person name="Nishi S."/>
            <person name="Hori S."/>
            <person name="Arai W."/>
            <person name="Tsubouchi T."/>
            <person name="Morono Y."/>
            <person name="Uchiyama I."/>
            <person name="Ito T."/>
            <person name="Fujiyama A."/>
            <person name="Inagaki F."/>
            <person name="Takami H."/>
        </authorList>
    </citation>
    <scope>NUCLEOTIDE SEQUENCE</scope>
    <source>
        <strain evidence="3">Expedition CK06-06</strain>
    </source>
</reference>
<dbReference type="EMBL" id="BARS01050945">
    <property type="protein sequence ID" value="GAG52511.1"/>
    <property type="molecule type" value="Genomic_DNA"/>
</dbReference>